<dbReference type="Gene3D" id="1.10.132.70">
    <property type="match status" value="1"/>
</dbReference>
<comment type="catalytic activity">
    <reaction evidence="12 13">
        <text>DNA(n) + a 2'-deoxyribonucleoside 5'-triphosphate = DNA(n+1) + diphosphate</text>
        <dbReference type="Rhea" id="RHEA:22508"/>
        <dbReference type="Rhea" id="RHEA-COMP:17339"/>
        <dbReference type="Rhea" id="RHEA-COMP:17340"/>
        <dbReference type="ChEBI" id="CHEBI:33019"/>
        <dbReference type="ChEBI" id="CHEBI:61560"/>
        <dbReference type="ChEBI" id="CHEBI:173112"/>
        <dbReference type="EC" id="2.7.7.49"/>
    </reaction>
</comment>
<evidence type="ECO:0000256" key="10">
    <source>
        <dbReference type="ARBA" id="ARBA00022918"/>
    </source>
</evidence>
<proteinExistence type="inferred from homology"/>
<dbReference type="SMART" id="SM00975">
    <property type="entry name" value="Telomerase_RBD"/>
    <property type="match status" value="1"/>
</dbReference>
<dbReference type="InterPro" id="IPR021891">
    <property type="entry name" value="Telomerase_RBD"/>
</dbReference>
<dbReference type="GO" id="GO:0042162">
    <property type="term" value="F:telomeric DNA binding"/>
    <property type="evidence" value="ECO:0007669"/>
    <property type="project" value="TreeGrafter"/>
</dbReference>
<dbReference type="InterPro" id="IPR000477">
    <property type="entry name" value="RT_dom"/>
</dbReference>
<evidence type="ECO:0000259" key="15">
    <source>
        <dbReference type="PROSITE" id="PS50878"/>
    </source>
</evidence>
<dbReference type="Gene3D" id="3.30.70.2630">
    <property type="match status" value="1"/>
</dbReference>
<evidence type="ECO:0000256" key="12">
    <source>
        <dbReference type="ARBA" id="ARBA00048173"/>
    </source>
</evidence>
<keyword evidence="7 13" id="KW-0479">Metal-binding</keyword>
<evidence type="ECO:0000256" key="5">
    <source>
        <dbReference type="ARBA" id="ARBA00022679"/>
    </source>
</evidence>
<dbReference type="InterPro" id="IPR043502">
    <property type="entry name" value="DNA/RNA_pol_sf"/>
</dbReference>
<dbReference type="Pfam" id="PF21399">
    <property type="entry name" value="TERT_C"/>
    <property type="match status" value="1"/>
</dbReference>
<dbReference type="GO" id="GO:0000781">
    <property type="term" value="C:chromosome, telomeric region"/>
    <property type="evidence" value="ECO:0007669"/>
    <property type="project" value="UniProtKB-SubCell"/>
</dbReference>
<dbReference type="InterPro" id="IPR049139">
    <property type="entry name" value="TERT_C"/>
</dbReference>
<dbReference type="EMBL" id="QXFW01001823">
    <property type="protein sequence ID" value="KAE8985363.1"/>
    <property type="molecule type" value="Genomic_DNA"/>
</dbReference>
<feature type="region of interest" description="Disordered" evidence="14">
    <location>
        <begin position="373"/>
        <end position="404"/>
    </location>
</feature>
<evidence type="ECO:0000256" key="4">
    <source>
        <dbReference type="ARBA" id="ARBA00022454"/>
    </source>
</evidence>
<keyword evidence="5 13" id="KW-0808">Transferase</keyword>
<name>A0A6A3J1I3_9STRA</name>
<dbReference type="PANTHER" id="PTHR12066:SF0">
    <property type="entry name" value="TELOMERASE REVERSE TRANSCRIPTASE"/>
    <property type="match status" value="1"/>
</dbReference>
<evidence type="ECO:0000256" key="14">
    <source>
        <dbReference type="SAM" id="MobiDB-lite"/>
    </source>
</evidence>
<comment type="function">
    <text evidence="13">Telomerase is a ribonucleoprotein enzyme essential for the replication of chromosome termini in most eukaryotes. It elongates telomeres. It is a reverse transcriptase that adds simple sequence repeats to chromosome ends by copying a template sequence within the RNA component of the enzyme.</text>
</comment>
<dbReference type="Pfam" id="PF00078">
    <property type="entry name" value="RVT_1"/>
    <property type="match status" value="1"/>
</dbReference>
<dbReference type="GO" id="GO:0070034">
    <property type="term" value="F:telomerase RNA binding"/>
    <property type="evidence" value="ECO:0007669"/>
    <property type="project" value="TreeGrafter"/>
</dbReference>
<evidence type="ECO:0000256" key="11">
    <source>
        <dbReference type="ARBA" id="ARBA00023242"/>
    </source>
</evidence>
<evidence type="ECO:0000256" key="13">
    <source>
        <dbReference type="RuleBase" id="RU365061"/>
    </source>
</evidence>
<keyword evidence="8 13" id="KW-0460">Magnesium</keyword>
<dbReference type="PROSITE" id="PS50878">
    <property type="entry name" value="RT_POL"/>
    <property type="match status" value="1"/>
</dbReference>
<protein>
    <recommendedName>
        <fullName evidence="3 13">Telomerase reverse transcriptase</fullName>
        <ecNumber evidence="2 13">2.7.7.49</ecNumber>
    </recommendedName>
    <alternativeName>
        <fullName evidence="13">Telomerase catalytic subunit</fullName>
    </alternativeName>
</protein>
<keyword evidence="9 13" id="KW-0779">Telomere</keyword>
<evidence type="ECO:0000256" key="6">
    <source>
        <dbReference type="ARBA" id="ARBA00022695"/>
    </source>
</evidence>
<comment type="similarity">
    <text evidence="1 13">Belongs to the reverse transcriptase family. Telomerase subfamily.</text>
</comment>
<gene>
    <name evidence="16" type="ORF">PF011_g20417</name>
</gene>
<dbReference type="CDD" id="cd01648">
    <property type="entry name" value="TERT"/>
    <property type="match status" value="1"/>
</dbReference>
<dbReference type="Proteomes" id="UP000460718">
    <property type="component" value="Unassembled WGS sequence"/>
</dbReference>
<evidence type="ECO:0000256" key="2">
    <source>
        <dbReference type="ARBA" id="ARBA00012493"/>
    </source>
</evidence>
<dbReference type="EC" id="2.7.7.49" evidence="2 13"/>
<dbReference type="InterPro" id="IPR003545">
    <property type="entry name" value="Telomerase_RT"/>
</dbReference>
<dbReference type="Gene3D" id="1.10.357.90">
    <property type="match status" value="1"/>
</dbReference>
<evidence type="ECO:0000256" key="1">
    <source>
        <dbReference type="ARBA" id="ARBA00008001"/>
    </source>
</evidence>
<accession>A0A6A3J1I3</accession>
<dbReference type="GO" id="GO:0046872">
    <property type="term" value="F:metal ion binding"/>
    <property type="evidence" value="ECO:0007669"/>
    <property type="project" value="UniProtKB-KW"/>
</dbReference>
<comment type="subcellular location">
    <subcellularLocation>
        <location evidence="13">Nucleus</location>
    </subcellularLocation>
    <subcellularLocation>
        <location evidence="13">Chromosome</location>
        <location evidence="13">Telomere</location>
    </subcellularLocation>
</comment>
<reference evidence="16 17" key="1">
    <citation type="submission" date="2018-09" db="EMBL/GenBank/DDBJ databases">
        <title>Genomic investigation of the strawberry pathogen Phytophthora fragariae indicates pathogenicity is determined by transcriptional variation in three key races.</title>
        <authorList>
            <person name="Adams T.M."/>
            <person name="Armitage A.D."/>
            <person name="Sobczyk M.K."/>
            <person name="Bates H.J."/>
            <person name="Dunwell J.M."/>
            <person name="Nellist C.F."/>
            <person name="Harrison R.J."/>
        </authorList>
    </citation>
    <scope>NUCLEOTIDE SEQUENCE [LARGE SCALE GENOMIC DNA]</scope>
    <source>
        <strain evidence="16 17">SCRP245</strain>
    </source>
</reference>
<feature type="domain" description="Reverse transcriptase" evidence="15">
    <location>
        <begin position="569"/>
        <end position="919"/>
    </location>
</feature>
<keyword evidence="6 13" id="KW-0548">Nucleotidyltransferase</keyword>
<evidence type="ECO:0000256" key="8">
    <source>
        <dbReference type="ARBA" id="ARBA00022842"/>
    </source>
</evidence>
<dbReference type="Pfam" id="PF12009">
    <property type="entry name" value="Telomerase_RBD"/>
    <property type="match status" value="1"/>
</dbReference>
<evidence type="ECO:0000256" key="3">
    <source>
        <dbReference type="ARBA" id="ARBA00016182"/>
    </source>
</evidence>
<keyword evidence="11 13" id="KW-0539">Nucleus</keyword>
<evidence type="ECO:0000313" key="16">
    <source>
        <dbReference type="EMBL" id="KAE8985363.1"/>
    </source>
</evidence>
<evidence type="ECO:0000256" key="7">
    <source>
        <dbReference type="ARBA" id="ARBA00022723"/>
    </source>
</evidence>
<feature type="compositionally biased region" description="Basic and acidic residues" evidence="14">
    <location>
        <begin position="373"/>
        <end position="388"/>
    </location>
</feature>
<dbReference type="SUPFAM" id="SSF56672">
    <property type="entry name" value="DNA/RNA polymerases"/>
    <property type="match status" value="1"/>
</dbReference>
<dbReference type="GO" id="GO:0003720">
    <property type="term" value="F:telomerase activity"/>
    <property type="evidence" value="ECO:0007669"/>
    <property type="project" value="InterPro"/>
</dbReference>
<evidence type="ECO:0000256" key="9">
    <source>
        <dbReference type="ARBA" id="ARBA00022895"/>
    </source>
</evidence>
<dbReference type="AlphaFoldDB" id="A0A6A3J1I3"/>
<comment type="caution">
    <text evidence="16">The sequence shown here is derived from an EMBL/GenBank/DDBJ whole genome shotgun (WGS) entry which is preliminary data.</text>
</comment>
<organism evidence="16 17">
    <name type="scientific">Phytophthora fragariae</name>
    <dbReference type="NCBI Taxonomy" id="53985"/>
    <lineage>
        <taxon>Eukaryota</taxon>
        <taxon>Sar</taxon>
        <taxon>Stramenopiles</taxon>
        <taxon>Oomycota</taxon>
        <taxon>Peronosporomycetes</taxon>
        <taxon>Peronosporales</taxon>
        <taxon>Peronosporaceae</taxon>
        <taxon>Phytophthora</taxon>
    </lineage>
</organism>
<keyword evidence="10 13" id="KW-0695">RNA-directed DNA polymerase</keyword>
<dbReference type="GO" id="GO:0007004">
    <property type="term" value="P:telomere maintenance via telomerase"/>
    <property type="evidence" value="ECO:0007669"/>
    <property type="project" value="TreeGrafter"/>
</dbReference>
<dbReference type="PRINTS" id="PR01365">
    <property type="entry name" value="TELOMERASERT"/>
</dbReference>
<dbReference type="PANTHER" id="PTHR12066">
    <property type="entry name" value="TELOMERASE REVERSE TRANSCRIPTASE"/>
    <property type="match status" value="1"/>
</dbReference>
<dbReference type="GO" id="GO:0000333">
    <property type="term" value="C:telomerase catalytic core complex"/>
    <property type="evidence" value="ECO:0007669"/>
    <property type="project" value="TreeGrafter"/>
</dbReference>
<evidence type="ECO:0000313" key="17">
    <source>
        <dbReference type="Proteomes" id="UP000460718"/>
    </source>
</evidence>
<sequence>MPMQALLAKSSTLRSFLQSAARERSVNGDQSLAQSLSLVTKNHDIAFALDHTFLIQSHTPGVDQFPRAPWSCETSISHIELINHVIERLLVRKRAMNWEDANILTLGYREATPGAAGHRVTQSNAILFYHPNMLVAALKKPLWESLHQLMGDDLMMHLLLNYTLILQLKGAPGSYMQLAGKSLRQQKRVASATCADKTKREVSINLVMYARYFQKDRVFASSHVLVKASKTGDPISRTEASRVLQLIFPDAAGRKRLPKRLINLIPTIQSMVSRFKSCKVDELAGKLIPVHSEFRKFMAENPNIKAKIAEKAADAKSSSQPILPPIVRKALDDGYLSQSEAVVGASGDRKRKRREEAIEMLSHVSVESLKNDKAVHADKKQKTADDSHVTIPKRSSRGTSDLTKLQQHKEDIKKLLTFAVPKKKIYRMVRKLVATVIPKDLWGSSHTKKNWKCVKSMLRKLIFSRKFDIVSLKKCAEEFQVTNVEWMKLQTDTKFCPPNERAKRHQLFEDLLWWVMSSLVFPLLRNLYYITEAEGMANEIAYYQRPVWNVISTLALDDLEGGILQPSSEQTLPNNQERQLSTSRLRLLPKSSGIRPLMNLSTAVEQDKVSVNRSMEAVHRVLTFEMERHPKRLLGASVRNIDEIYKRLKPLFREISSCPRCAERRRASGDTPMAYCVSVDVERCFDTIRPRKLYQMLKKALQEEEYLIRKHWVGHQVAPTSADGEESLPFFFKLERPAFPSGQLLEFDDLAAQSVKRDSMFVDGVIYDLLKKTKALQLLKEHLSTNVVQIDGHNYVQRCGIPQGSVLSTTLCNLYYAHFERRVLRKRLPEVCDPTIVPVDCCQHEELFRYTDDFMYITTDLKRARRFFDVMHEGNEEYGCFVNLAKSQANFKAVDGEQQASGSGAQESERCISWCGMLIDPDNLQLYVSYEKCVTCRLSSSLLSGSIPLNETKATQDFFVNKVVSAIRQRWHALYFDPELLSQDTIHVNLFQMLVVAARRFTILIEMLPFVNRDMHFFHGCILRILKKMTKGIHRSLELASESGQKSQTKKASKSSYQAQKHQVWTIGLHAFQLTIQAKRDRTTADKSVSERRQCQWQTLLDALRTEQENSKQRATKIQGTLTADLEWLLHDRRNASVLKQCLQLDSSCRTVHVLHK</sequence>
<keyword evidence="4 13" id="KW-0158">Chromosome</keyword>